<dbReference type="FunFam" id="1.10.8.10:FF:000022">
    <property type="entry name" value="50S ribosomal protein L3 glutamine methyltransferase"/>
    <property type="match status" value="1"/>
</dbReference>
<dbReference type="Gene3D" id="3.40.50.150">
    <property type="entry name" value="Vaccinia Virus protein VP39"/>
    <property type="match status" value="1"/>
</dbReference>
<keyword evidence="6" id="KW-0687">Ribonucleoprotein</keyword>
<keyword evidence="2 4" id="KW-0808">Transferase</keyword>
<keyword evidence="3 4" id="KW-0949">S-adenosyl-L-methionine</keyword>
<dbReference type="Pfam" id="PF05175">
    <property type="entry name" value="MTS"/>
    <property type="match status" value="1"/>
</dbReference>
<evidence type="ECO:0000256" key="4">
    <source>
        <dbReference type="HAMAP-Rule" id="MF_02125"/>
    </source>
</evidence>
<comment type="caution">
    <text evidence="6">The sequence shown here is derived from an EMBL/GenBank/DDBJ whole genome shotgun (WGS) entry which is preliminary data.</text>
</comment>
<accession>A0A2P5SYK1</accession>
<reference evidence="6 7" key="1">
    <citation type="journal article" date="2018" name="Genome Biol. Evol.">
        <title>Cladogenesis and Genomic Streamlining in Extracellular Endosymbionts of Tropical Stink Bugs.</title>
        <authorList>
            <person name="Otero-Bravo A."/>
            <person name="Goffredi S."/>
            <person name="Sabree Z.L."/>
        </authorList>
    </citation>
    <scope>NUCLEOTIDE SEQUENCE [LARGE SCALE GENOMIC DNA]</scope>
    <source>
        <strain evidence="6 7">SoET</strain>
    </source>
</reference>
<dbReference type="CDD" id="cd02440">
    <property type="entry name" value="AdoMet_MTases"/>
    <property type="match status" value="1"/>
</dbReference>
<evidence type="ECO:0000259" key="5">
    <source>
        <dbReference type="Pfam" id="PF05175"/>
    </source>
</evidence>
<dbReference type="GO" id="GO:0003676">
    <property type="term" value="F:nucleic acid binding"/>
    <property type="evidence" value="ECO:0007669"/>
    <property type="project" value="InterPro"/>
</dbReference>
<dbReference type="PROSITE" id="PS00092">
    <property type="entry name" value="N6_MTASE"/>
    <property type="match status" value="1"/>
</dbReference>
<feature type="domain" description="Methyltransferase small" evidence="5">
    <location>
        <begin position="131"/>
        <end position="214"/>
    </location>
</feature>
<dbReference type="InterPro" id="IPR002052">
    <property type="entry name" value="DNA_methylase_N6_adenine_CS"/>
</dbReference>
<dbReference type="InterPro" id="IPR004556">
    <property type="entry name" value="HemK-like"/>
</dbReference>
<dbReference type="AlphaFoldDB" id="A0A2P5SYK1"/>
<dbReference type="GO" id="GO:0005840">
    <property type="term" value="C:ribosome"/>
    <property type="evidence" value="ECO:0007669"/>
    <property type="project" value="UniProtKB-KW"/>
</dbReference>
<gene>
    <name evidence="4" type="primary">prmB</name>
    <name evidence="6" type="ORF">CRV11_00385</name>
</gene>
<dbReference type="EMBL" id="PDKS01000001">
    <property type="protein sequence ID" value="PPI87382.1"/>
    <property type="molecule type" value="Genomic_DNA"/>
</dbReference>
<dbReference type="PANTHER" id="PTHR47806">
    <property type="entry name" value="50S RIBOSOMAL PROTEIN L3 GLUTAMINE METHYLTRANSFERASE"/>
    <property type="match status" value="1"/>
</dbReference>
<dbReference type="PANTHER" id="PTHR47806:SF1">
    <property type="entry name" value="RIBOSOMAL PROTEIN UL3 GLUTAMINE METHYLTRANSFERASE"/>
    <property type="match status" value="1"/>
</dbReference>
<comment type="function">
    <text evidence="4">Methylates ribosomal protein uL3 on a specific glutamine residue.</text>
</comment>
<dbReference type="PIRSF" id="PIRSF037167">
    <property type="entry name" value="Mtase_YfcB_prd"/>
    <property type="match status" value="1"/>
</dbReference>
<protein>
    <recommendedName>
        <fullName evidence="4">Ribosomal protein uL3 glutamine methyltransferase</fullName>
        <shortName evidence="4">uL3 MTase</shortName>
        <ecNumber evidence="4">2.1.1.298</ecNumber>
    </recommendedName>
    <alternativeName>
        <fullName evidence="4">N5-glutamine methyltransferase PrmB</fullName>
    </alternativeName>
</protein>
<dbReference type="InterPro" id="IPR007848">
    <property type="entry name" value="Small_mtfrase_dom"/>
</dbReference>
<dbReference type="SUPFAM" id="SSF53335">
    <property type="entry name" value="S-adenosyl-L-methionine-dependent methyltransferases"/>
    <property type="match status" value="1"/>
</dbReference>
<evidence type="ECO:0000256" key="3">
    <source>
        <dbReference type="ARBA" id="ARBA00022691"/>
    </source>
</evidence>
<dbReference type="GO" id="GO:0005829">
    <property type="term" value="C:cytosol"/>
    <property type="evidence" value="ECO:0007669"/>
    <property type="project" value="TreeGrafter"/>
</dbReference>
<dbReference type="NCBIfam" id="TIGR00536">
    <property type="entry name" value="hemK_fam"/>
    <property type="match status" value="1"/>
</dbReference>
<evidence type="ECO:0000313" key="6">
    <source>
        <dbReference type="EMBL" id="PPI87382.1"/>
    </source>
</evidence>
<evidence type="ECO:0000313" key="7">
    <source>
        <dbReference type="Proteomes" id="UP000296034"/>
    </source>
</evidence>
<evidence type="ECO:0000256" key="1">
    <source>
        <dbReference type="ARBA" id="ARBA00022603"/>
    </source>
</evidence>
<keyword evidence="1 4" id="KW-0489">Methyltransferase</keyword>
<dbReference type="RefSeq" id="WP_136131379.1">
    <property type="nucleotide sequence ID" value="NZ_PDKS01000001.1"/>
</dbReference>
<dbReference type="InterPro" id="IPR029063">
    <property type="entry name" value="SAM-dependent_MTases_sf"/>
</dbReference>
<comment type="catalytic activity">
    <reaction evidence="4">
        <text>L-glutaminyl-[ribosomal protein uL3] + S-adenosyl-L-methionine = N(5)-methyl-L-glutaminyl-[ribosomal protein uL3] + S-adenosyl-L-homocysteine + H(+)</text>
        <dbReference type="Rhea" id="RHEA:45020"/>
        <dbReference type="Rhea" id="RHEA-COMP:11063"/>
        <dbReference type="Rhea" id="RHEA-COMP:11064"/>
        <dbReference type="ChEBI" id="CHEBI:15378"/>
        <dbReference type="ChEBI" id="CHEBI:30011"/>
        <dbReference type="ChEBI" id="CHEBI:57856"/>
        <dbReference type="ChEBI" id="CHEBI:59789"/>
        <dbReference type="ChEBI" id="CHEBI:61891"/>
        <dbReference type="EC" id="2.1.1.298"/>
    </reaction>
</comment>
<dbReference type="Proteomes" id="UP000296034">
    <property type="component" value="Unassembled WGS sequence"/>
</dbReference>
<sequence>MNQIHAEEALNELRTIQDMLRWTVSRFLATKIFYGHGADNPWDEAVQLILPSLFLPIDIKEQICHSRLTSSERNHIIKLVTRRINECIPTAYLTNKAWFCGYEFYVDNRVIIPRSPISELIENNFIGLIKNTPDHILDMCTGSGCIAISCAYVFPQAKIDAVDISTDALDVARQNITEHHFINNVNLIQSDLFSKLSNIKYDLIITNPPYVSIEEINTLPNEYHYEPKIGLAAGIDGLKIIRRILAGASNYLNDNGIIICEVGDNMIQIIEQYSDIPFNWLKFDNGGEGVFMITRKQLINAQHHFSIYMD</sequence>
<evidence type="ECO:0000256" key="2">
    <source>
        <dbReference type="ARBA" id="ARBA00022679"/>
    </source>
</evidence>
<dbReference type="FunFam" id="3.40.50.150:FF:000042">
    <property type="entry name" value="50S ribosomal protein L3 glutamine methyltransferase"/>
    <property type="match status" value="1"/>
</dbReference>
<comment type="similarity">
    <text evidence="4">Belongs to the protein N5-glutamine methyltransferase family. PrmB subfamily.</text>
</comment>
<dbReference type="InterPro" id="IPR017127">
    <property type="entry name" value="Ribosome_uL3_MTase"/>
</dbReference>
<organism evidence="6 7">
    <name type="scientific">Candidatus Pantoea edessiphila</name>
    <dbReference type="NCBI Taxonomy" id="2044610"/>
    <lineage>
        <taxon>Bacteria</taxon>
        <taxon>Pseudomonadati</taxon>
        <taxon>Pseudomonadota</taxon>
        <taxon>Gammaproteobacteria</taxon>
        <taxon>Enterobacterales</taxon>
        <taxon>Erwiniaceae</taxon>
        <taxon>Pantoea</taxon>
    </lineage>
</organism>
<dbReference type="GO" id="GO:0032259">
    <property type="term" value="P:methylation"/>
    <property type="evidence" value="ECO:0007669"/>
    <property type="project" value="UniProtKB-KW"/>
</dbReference>
<dbReference type="HAMAP" id="MF_02125">
    <property type="entry name" value="L3_methyltr_PrmB"/>
    <property type="match status" value="1"/>
</dbReference>
<keyword evidence="6" id="KW-0689">Ribosomal protein</keyword>
<dbReference type="EC" id="2.1.1.298" evidence="4"/>
<name>A0A2P5SYK1_9GAMM</name>
<dbReference type="OrthoDB" id="9800643at2"/>
<dbReference type="NCBIfam" id="TIGR03533">
    <property type="entry name" value="L3_gln_methyl"/>
    <property type="match status" value="1"/>
</dbReference>
<dbReference type="GO" id="GO:0036009">
    <property type="term" value="F:protein-glutamine N-methyltransferase activity"/>
    <property type="evidence" value="ECO:0007669"/>
    <property type="project" value="UniProtKB-UniRule"/>
</dbReference>
<proteinExistence type="inferred from homology"/>